<feature type="transmembrane region" description="Helical" evidence="7">
    <location>
        <begin position="493"/>
        <end position="513"/>
    </location>
</feature>
<dbReference type="AlphaFoldDB" id="S3D220"/>
<feature type="transmembrane region" description="Helical" evidence="7">
    <location>
        <begin position="400"/>
        <end position="423"/>
    </location>
</feature>
<feature type="compositionally biased region" description="Polar residues" evidence="6">
    <location>
        <begin position="679"/>
        <end position="690"/>
    </location>
</feature>
<feature type="transmembrane region" description="Helical" evidence="7">
    <location>
        <begin position="552"/>
        <end position="572"/>
    </location>
</feature>
<feature type="transmembrane region" description="Helical" evidence="7">
    <location>
        <begin position="584"/>
        <end position="602"/>
    </location>
</feature>
<feature type="transmembrane region" description="Helical" evidence="7">
    <location>
        <begin position="135"/>
        <end position="156"/>
    </location>
</feature>
<name>S3D220_OPHP1</name>
<dbReference type="Proteomes" id="UP000016923">
    <property type="component" value="Unassembled WGS sequence"/>
</dbReference>
<evidence type="ECO:0000256" key="1">
    <source>
        <dbReference type="ARBA" id="ARBA00004141"/>
    </source>
</evidence>
<gene>
    <name evidence="8" type="ORF">F503_07956</name>
</gene>
<dbReference type="eggNOG" id="KOG0637">
    <property type="taxonomic scope" value="Eukaryota"/>
</dbReference>
<feature type="transmembrane region" description="Helical" evidence="7">
    <location>
        <begin position="96"/>
        <end position="115"/>
    </location>
</feature>
<dbReference type="HOGENOM" id="CLU_018303_1_1_1"/>
<dbReference type="OMA" id="CAWVGFF"/>
<evidence type="ECO:0000313" key="9">
    <source>
        <dbReference type="Proteomes" id="UP000016923"/>
    </source>
</evidence>
<keyword evidence="9" id="KW-1185">Reference proteome</keyword>
<evidence type="ECO:0000256" key="4">
    <source>
        <dbReference type="ARBA" id="ARBA00022989"/>
    </source>
</evidence>
<keyword evidence="3 7" id="KW-0812">Transmembrane</keyword>
<feature type="transmembrane region" description="Helical" evidence="7">
    <location>
        <begin position="207"/>
        <end position="227"/>
    </location>
</feature>
<dbReference type="GO" id="GO:0008506">
    <property type="term" value="F:sucrose:proton symporter activity"/>
    <property type="evidence" value="ECO:0007669"/>
    <property type="project" value="TreeGrafter"/>
</dbReference>
<evidence type="ECO:0000256" key="3">
    <source>
        <dbReference type="ARBA" id="ARBA00022692"/>
    </source>
</evidence>
<feature type="compositionally biased region" description="Basic and acidic residues" evidence="6">
    <location>
        <begin position="18"/>
        <end position="30"/>
    </location>
</feature>
<keyword evidence="5 7" id="KW-0472">Membrane</keyword>
<keyword evidence="4 7" id="KW-1133">Transmembrane helix</keyword>
<dbReference type="EMBL" id="KE148151">
    <property type="protein sequence ID" value="EPE07305.1"/>
    <property type="molecule type" value="Genomic_DNA"/>
</dbReference>
<feature type="transmembrane region" description="Helical" evidence="7">
    <location>
        <begin position="467"/>
        <end position="486"/>
    </location>
</feature>
<proteinExistence type="predicted"/>
<keyword evidence="2" id="KW-0813">Transport</keyword>
<sequence>MPSSLVRTPDQPPSSDANDEHRDQVDHHSQLDTMTTPHDSAASAPAAFNDGSEHSPLLSPDTEEAAPVAARDAALPETDLENNTSDGDDYQRTKSVWYLILLTISIGGLQIAWSVELSNGSPYLLSLGLSKSLMALVWIAGPLSGTLVQPYVGMLSDNCRISWGKRKPFMLVGAAATMVSLMCLAWTKEMVAGPLKLIFGADPASDGVRVAIIVVAVIWVYILDFAINTVQAAIRAFIVDCAPAHQQEAANSMASRITGVGNIIGYVAGYADLPRITWWLGDTQFKDLCAIASIALGSTVVLSCVLIRERDPRLEGPLAAHKQPGGVVSFFRKIFLSISRLPPQIRKVCQVQFCAWVGFFPMLFYTSSYIGEIYVEPFLEANPHMTPAELDKLYEQATRVGTFALLIYSITSLCTNVFLPFFIAPTYDTKPRGQTQQQTAAFSVDSQPAPKAWLDRLVIPGFTLRRAWMYSLILFSGSMFCTVLVSTVAAATVLIGLVGITWALTLWAPWAIISSEISHRDAQRRAVRGGREASDDDDEVDQAGVILGIHNMAIAAPQIIATVGSSIIFKFLQKPRGTPGDHSIAVVMALGGITVLLAAYYVHKIEDEADAEINADGDLVPAEGPYYAAVARGDDHDLEEDEAHGGSEDGGEGSNHKGLGRRVSSEQLSRASLERATAARNSSFGSGLEY</sequence>
<dbReference type="GO" id="GO:0005886">
    <property type="term" value="C:plasma membrane"/>
    <property type="evidence" value="ECO:0007669"/>
    <property type="project" value="TreeGrafter"/>
</dbReference>
<dbReference type="SUPFAM" id="SSF103473">
    <property type="entry name" value="MFS general substrate transporter"/>
    <property type="match status" value="1"/>
</dbReference>
<dbReference type="OrthoDB" id="28755at2759"/>
<evidence type="ECO:0000313" key="8">
    <source>
        <dbReference type="EMBL" id="EPE07305.1"/>
    </source>
</evidence>
<evidence type="ECO:0000256" key="5">
    <source>
        <dbReference type="ARBA" id="ARBA00023136"/>
    </source>
</evidence>
<comment type="subcellular location">
    <subcellularLocation>
        <location evidence="1">Membrane</location>
        <topology evidence="1">Multi-pass membrane protein</topology>
    </subcellularLocation>
</comment>
<protein>
    <submittedName>
        <fullName evidence="8">General alpha-glucoside permease</fullName>
    </submittedName>
</protein>
<evidence type="ECO:0000256" key="2">
    <source>
        <dbReference type="ARBA" id="ARBA00022448"/>
    </source>
</evidence>
<feature type="region of interest" description="Disordered" evidence="6">
    <location>
        <begin position="1"/>
        <end position="87"/>
    </location>
</feature>
<evidence type="ECO:0000256" key="7">
    <source>
        <dbReference type="SAM" id="Phobius"/>
    </source>
</evidence>
<feature type="region of interest" description="Disordered" evidence="6">
    <location>
        <begin position="638"/>
        <end position="690"/>
    </location>
</feature>
<dbReference type="Pfam" id="PF13347">
    <property type="entry name" value="MFS_2"/>
    <property type="match status" value="1"/>
</dbReference>
<dbReference type="Gene3D" id="1.20.1250.20">
    <property type="entry name" value="MFS general substrate transporter like domains"/>
    <property type="match status" value="1"/>
</dbReference>
<dbReference type="InterPro" id="IPR036259">
    <property type="entry name" value="MFS_trans_sf"/>
</dbReference>
<dbReference type="PANTHER" id="PTHR19432">
    <property type="entry name" value="SUGAR TRANSPORTER"/>
    <property type="match status" value="1"/>
</dbReference>
<dbReference type="VEuPathDB" id="FungiDB:F503_07956"/>
<feature type="transmembrane region" description="Helical" evidence="7">
    <location>
        <begin position="168"/>
        <end position="187"/>
    </location>
</feature>
<evidence type="ECO:0000256" key="6">
    <source>
        <dbReference type="SAM" id="MobiDB-lite"/>
    </source>
</evidence>
<reference evidence="8 9" key="1">
    <citation type="journal article" date="2013" name="BMC Genomics">
        <title>The genome and transcriptome of the pine saprophyte Ophiostoma piceae, and a comparison with the bark beetle-associated pine pathogen Grosmannia clavigera.</title>
        <authorList>
            <person name="Haridas S."/>
            <person name="Wang Y."/>
            <person name="Lim L."/>
            <person name="Massoumi Alamouti S."/>
            <person name="Jackman S."/>
            <person name="Docking R."/>
            <person name="Robertson G."/>
            <person name="Birol I."/>
            <person name="Bohlmann J."/>
            <person name="Breuil C."/>
        </authorList>
    </citation>
    <scope>NUCLEOTIDE SEQUENCE [LARGE SCALE GENOMIC DNA]</scope>
    <source>
        <strain evidence="8 9">UAMH 11346</strain>
    </source>
</reference>
<organism evidence="8 9">
    <name type="scientific">Ophiostoma piceae (strain UAMH 11346)</name>
    <name type="common">Sap stain fungus</name>
    <dbReference type="NCBI Taxonomy" id="1262450"/>
    <lineage>
        <taxon>Eukaryota</taxon>
        <taxon>Fungi</taxon>
        <taxon>Dikarya</taxon>
        <taxon>Ascomycota</taxon>
        <taxon>Pezizomycotina</taxon>
        <taxon>Sordariomycetes</taxon>
        <taxon>Sordariomycetidae</taxon>
        <taxon>Ophiostomatales</taxon>
        <taxon>Ophiostomataceae</taxon>
        <taxon>Ophiostoma</taxon>
    </lineage>
</organism>
<dbReference type="PANTHER" id="PTHR19432:SF35">
    <property type="entry name" value="SOLUTE CARRIER FAMILY 45 MEMBER 3 ISOFORM X1"/>
    <property type="match status" value="1"/>
</dbReference>
<accession>S3D220</accession>